<keyword evidence="2" id="KW-0479">Metal-binding</keyword>
<dbReference type="GO" id="GO:0008270">
    <property type="term" value="F:zinc ion binding"/>
    <property type="evidence" value="ECO:0007669"/>
    <property type="project" value="InterPro"/>
</dbReference>
<dbReference type="Proteomes" id="UP000824139">
    <property type="component" value="Unassembled WGS sequence"/>
</dbReference>
<dbReference type="InterPro" id="IPR006026">
    <property type="entry name" value="Peptidase_Metallo"/>
</dbReference>
<comment type="caution">
    <text evidence="6">The sequence shown here is derived from an EMBL/GenBank/DDBJ whole genome shotgun (WGS) entry which is preliminary data.</text>
</comment>
<name>A0A9D1K3G0_9BACT</name>
<evidence type="ECO:0000256" key="3">
    <source>
        <dbReference type="ARBA" id="ARBA00022801"/>
    </source>
</evidence>
<evidence type="ECO:0000256" key="4">
    <source>
        <dbReference type="ARBA" id="ARBA00022833"/>
    </source>
</evidence>
<dbReference type="GO" id="GO:0006508">
    <property type="term" value="P:proteolysis"/>
    <property type="evidence" value="ECO:0007669"/>
    <property type="project" value="UniProtKB-KW"/>
</dbReference>
<accession>A0A9D1K3G0</accession>
<keyword evidence="1" id="KW-0645">Protease</keyword>
<dbReference type="Pfam" id="PF00413">
    <property type="entry name" value="Peptidase_M10"/>
    <property type="match status" value="1"/>
</dbReference>
<dbReference type="GO" id="GO:0004222">
    <property type="term" value="F:metalloendopeptidase activity"/>
    <property type="evidence" value="ECO:0007669"/>
    <property type="project" value="InterPro"/>
</dbReference>
<dbReference type="InterPro" id="IPR024079">
    <property type="entry name" value="MetalloPept_cat_dom_sf"/>
</dbReference>
<dbReference type="Gene3D" id="3.40.390.10">
    <property type="entry name" value="Collagenase (Catalytic Domain)"/>
    <property type="match status" value="1"/>
</dbReference>
<evidence type="ECO:0000313" key="6">
    <source>
        <dbReference type="EMBL" id="HIS82900.1"/>
    </source>
</evidence>
<dbReference type="SMART" id="SM00235">
    <property type="entry name" value="ZnMc"/>
    <property type="match status" value="1"/>
</dbReference>
<evidence type="ECO:0000256" key="2">
    <source>
        <dbReference type="ARBA" id="ARBA00022723"/>
    </source>
</evidence>
<evidence type="ECO:0000256" key="1">
    <source>
        <dbReference type="ARBA" id="ARBA00022670"/>
    </source>
</evidence>
<dbReference type="EMBL" id="DVJO01000102">
    <property type="protein sequence ID" value="HIS82900.1"/>
    <property type="molecule type" value="Genomic_DNA"/>
</dbReference>
<proteinExistence type="predicted"/>
<dbReference type="SUPFAM" id="SSF55486">
    <property type="entry name" value="Metalloproteases ('zincins'), catalytic domain"/>
    <property type="match status" value="1"/>
</dbReference>
<gene>
    <name evidence="6" type="ORF">IAD41_04765</name>
</gene>
<reference evidence="6" key="1">
    <citation type="submission" date="2020-10" db="EMBL/GenBank/DDBJ databases">
        <authorList>
            <person name="Gilroy R."/>
        </authorList>
    </citation>
    <scope>NUCLEOTIDE SEQUENCE</scope>
    <source>
        <strain evidence="6">CHK152-2994</strain>
    </source>
</reference>
<sequence length="177" mass="20132">MKKLLSLLTVIFLTTGIARAEEIIGVWQSMPISVYIEENRNAYLMKRSFGDWESSSNKLVRFTYTDNEEEAQIVVKFVDKVSDKAEHAVGLTYPYTDGQKNFIHAKIEIAKYSDLRTTKLPNIDLLKIMRHEIGHAIGLPHTNIPYAIMNPTTSKGLNITKDDIKALKGIYEKNKSN</sequence>
<evidence type="ECO:0000313" key="7">
    <source>
        <dbReference type="Proteomes" id="UP000824139"/>
    </source>
</evidence>
<keyword evidence="3" id="KW-0378">Hydrolase</keyword>
<dbReference type="GO" id="GO:0031012">
    <property type="term" value="C:extracellular matrix"/>
    <property type="evidence" value="ECO:0007669"/>
    <property type="project" value="InterPro"/>
</dbReference>
<keyword evidence="4" id="KW-0862">Zinc</keyword>
<feature type="domain" description="Peptidase metallopeptidase" evidence="5">
    <location>
        <begin position="23"/>
        <end position="173"/>
    </location>
</feature>
<reference evidence="6" key="2">
    <citation type="journal article" date="2021" name="PeerJ">
        <title>Extensive microbial diversity within the chicken gut microbiome revealed by metagenomics and culture.</title>
        <authorList>
            <person name="Gilroy R."/>
            <person name="Ravi A."/>
            <person name="Getino M."/>
            <person name="Pursley I."/>
            <person name="Horton D.L."/>
            <person name="Alikhan N.F."/>
            <person name="Baker D."/>
            <person name="Gharbi K."/>
            <person name="Hall N."/>
            <person name="Watson M."/>
            <person name="Adriaenssens E.M."/>
            <person name="Foster-Nyarko E."/>
            <person name="Jarju S."/>
            <person name="Secka A."/>
            <person name="Antonio M."/>
            <person name="Oren A."/>
            <person name="Chaudhuri R.R."/>
            <person name="La Ragione R."/>
            <person name="Hildebrand F."/>
            <person name="Pallen M.J."/>
        </authorList>
    </citation>
    <scope>NUCLEOTIDE SEQUENCE</scope>
    <source>
        <strain evidence="6">CHK152-2994</strain>
    </source>
</reference>
<dbReference type="AlphaFoldDB" id="A0A9D1K3G0"/>
<organism evidence="6 7">
    <name type="scientific">Candidatus Scatenecus faecavium</name>
    <dbReference type="NCBI Taxonomy" id="2840915"/>
    <lineage>
        <taxon>Bacteria</taxon>
        <taxon>Candidatus Scatenecus</taxon>
    </lineage>
</organism>
<protein>
    <submittedName>
        <fullName evidence="6">Matrixin family metalloprotease</fullName>
    </submittedName>
</protein>
<dbReference type="InterPro" id="IPR001818">
    <property type="entry name" value="Pept_M10_metallopeptidase"/>
</dbReference>
<evidence type="ECO:0000259" key="5">
    <source>
        <dbReference type="SMART" id="SM00235"/>
    </source>
</evidence>
<keyword evidence="6" id="KW-0482">Metalloprotease</keyword>